<dbReference type="GO" id="GO:0005829">
    <property type="term" value="C:cytosol"/>
    <property type="evidence" value="ECO:0007669"/>
    <property type="project" value="TreeGrafter"/>
</dbReference>
<sequence length="341" mass="39596">MNRNNKDFLNRGSVYASLSLMVIDYCKFHQLNIPSECNLYHLEDRIPFNIWCNILNKVQDQKKINALGLNIADFIKPSYAGIISYMVFSKPTLLDAIPDFIKYIRLAYDLNFLYFQVKNAEIEFSWDDHLGQPGLIVDECAIALLINIVKRSIAPYQAPLKCINFLYEPPENIDFYRHYFGCPVNFNSPTTSIVISLENLENIPLSQPDPYLYQILKTHADLLVDKLGTYNEFENKIRLCITTNIRNKKISLEIIAEQMSISPKKLRERLSEYGYSFNSLLADVRFDLAKKHLLDNTLNINQITYLLGYSEQSVFQRAFKSWSGLTPLKWREENKNLSKTS</sequence>
<dbReference type="GO" id="GO:0000976">
    <property type="term" value="F:transcription cis-regulatory region binding"/>
    <property type="evidence" value="ECO:0007669"/>
    <property type="project" value="TreeGrafter"/>
</dbReference>
<dbReference type="Proteomes" id="UP001199528">
    <property type="component" value="Chromosome"/>
</dbReference>
<dbReference type="PROSITE" id="PS01124">
    <property type="entry name" value="HTH_ARAC_FAMILY_2"/>
    <property type="match status" value="1"/>
</dbReference>
<dbReference type="GO" id="GO:0003700">
    <property type="term" value="F:DNA-binding transcription factor activity"/>
    <property type="evidence" value="ECO:0007669"/>
    <property type="project" value="InterPro"/>
</dbReference>
<organism evidence="5 6">
    <name type="scientific">Acinetobacter vivianii</name>
    <dbReference type="NCBI Taxonomy" id="1776742"/>
    <lineage>
        <taxon>Bacteria</taxon>
        <taxon>Pseudomonadati</taxon>
        <taxon>Pseudomonadota</taxon>
        <taxon>Gammaproteobacteria</taxon>
        <taxon>Moraxellales</taxon>
        <taxon>Moraxellaceae</taxon>
        <taxon>Acinetobacter</taxon>
    </lineage>
</organism>
<reference evidence="5" key="1">
    <citation type="journal article" date="2022" name="Front Environ Sci">
        <title>Complete genome sequence analysis of a novel alkane-degrading bacterial strain, Acinetobacter vivianii KJ-1, and its diesel degradation ability.</title>
        <authorList>
            <person name="Zhang Y."/>
            <person name="Song F."/>
            <person name="Wang J."/>
            <person name="Zhao Q."/>
            <person name="Zheng L."/>
            <person name="Wang Z."/>
            <person name="Zhang X."/>
            <person name="Gao Y."/>
            <person name="Chen G."/>
            <person name="Huang Y."/>
        </authorList>
    </citation>
    <scope>NUCLEOTIDE SEQUENCE</scope>
    <source>
        <strain evidence="5">KJ-1</strain>
    </source>
</reference>
<evidence type="ECO:0000256" key="1">
    <source>
        <dbReference type="ARBA" id="ARBA00023015"/>
    </source>
</evidence>
<dbReference type="EMBL" id="CP085083">
    <property type="protein sequence ID" value="WDZ52202.1"/>
    <property type="molecule type" value="Genomic_DNA"/>
</dbReference>
<dbReference type="PANTHER" id="PTHR47894:SF1">
    <property type="entry name" value="HTH-TYPE TRANSCRIPTIONAL REGULATOR VQSM"/>
    <property type="match status" value="1"/>
</dbReference>
<proteinExistence type="predicted"/>
<evidence type="ECO:0000313" key="6">
    <source>
        <dbReference type="Proteomes" id="UP001199528"/>
    </source>
</evidence>
<dbReference type="RefSeq" id="WP_272655714.1">
    <property type="nucleotide sequence ID" value="NZ_CP085083.1"/>
</dbReference>
<dbReference type="Pfam" id="PF12833">
    <property type="entry name" value="HTH_18"/>
    <property type="match status" value="1"/>
</dbReference>
<dbReference type="Gene3D" id="1.10.10.60">
    <property type="entry name" value="Homeodomain-like"/>
    <property type="match status" value="1"/>
</dbReference>
<dbReference type="Pfam" id="PF12625">
    <property type="entry name" value="Arabinose_bd"/>
    <property type="match status" value="1"/>
</dbReference>
<gene>
    <name evidence="5" type="ORF">LF296_05335</name>
</gene>
<dbReference type="InterPro" id="IPR032687">
    <property type="entry name" value="AraC-type_N"/>
</dbReference>
<dbReference type="KEGG" id="aviv:LF296_05335"/>
<keyword evidence="3" id="KW-0804">Transcription</keyword>
<protein>
    <submittedName>
        <fullName evidence="5">AraC family transcriptional regulator ligand-binding domain-containing protein</fullName>
    </submittedName>
</protein>
<dbReference type="SMART" id="SM00342">
    <property type="entry name" value="HTH_ARAC"/>
    <property type="match status" value="1"/>
</dbReference>
<dbReference type="InterPro" id="IPR009057">
    <property type="entry name" value="Homeodomain-like_sf"/>
</dbReference>
<reference evidence="5" key="2">
    <citation type="submission" date="2023-02" db="EMBL/GenBank/DDBJ databases">
        <authorList>
            <person name="Huang Y."/>
            <person name="Zhang Y."/>
            <person name="Zhang T."/>
            <person name="Wang J."/>
        </authorList>
    </citation>
    <scope>NUCLEOTIDE SEQUENCE</scope>
    <source>
        <strain evidence="5">KJ-1</strain>
    </source>
</reference>
<evidence type="ECO:0000259" key="4">
    <source>
        <dbReference type="PROSITE" id="PS01124"/>
    </source>
</evidence>
<dbReference type="SUPFAM" id="SSF46689">
    <property type="entry name" value="Homeodomain-like"/>
    <property type="match status" value="1"/>
</dbReference>
<accession>A0AAJ6NKU6</accession>
<evidence type="ECO:0000313" key="5">
    <source>
        <dbReference type="EMBL" id="WDZ52202.1"/>
    </source>
</evidence>
<name>A0AAJ6NKU6_9GAMM</name>
<evidence type="ECO:0000256" key="3">
    <source>
        <dbReference type="ARBA" id="ARBA00023163"/>
    </source>
</evidence>
<keyword evidence="1" id="KW-0805">Transcription regulation</keyword>
<evidence type="ECO:0000256" key="2">
    <source>
        <dbReference type="ARBA" id="ARBA00023125"/>
    </source>
</evidence>
<dbReference type="AlphaFoldDB" id="A0AAJ6NKU6"/>
<dbReference type="InterPro" id="IPR018060">
    <property type="entry name" value="HTH_AraC"/>
</dbReference>
<feature type="domain" description="HTH araC/xylS-type" evidence="4">
    <location>
        <begin position="235"/>
        <end position="333"/>
    </location>
</feature>
<keyword evidence="2" id="KW-0238">DNA-binding</keyword>
<dbReference type="PANTHER" id="PTHR47894">
    <property type="entry name" value="HTH-TYPE TRANSCRIPTIONAL REGULATOR GADX"/>
    <property type="match status" value="1"/>
</dbReference>